<proteinExistence type="predicted"/>
<feature type="domain" description="ABC-type transport auxiliary lipoprotein component" evidence="2">
    <location>
        <begin position="31"/>
        <end position="190"/>
    </location>
</feature>
<dbReference type="OrthoDB" id="5795476at2"/>
<dbReference type="EMBL" id="JPLA01000043">
    <property type="protein sequence ID" value="KLD62588.1"/>
    <property type="molecule type" value="Genomic_DNA"/>
</dbReference>
<evidence type="ECO:0000259" key="2">
    <source>
        <dbReference type="Pfam" id="PF03886"/>
    </source>
</evidence>
<dbReference type="Gene3D" id="3.40.50.10610">
    <property type="entry name" value="ABC-type transport auxiliary lipoprotein component"/>
    <property type="match status" value="1"/>
</dbReference>
<sequence length="207" mass="22584">MRLRLRFSTCAAVVLLGACTILPKAESPDVYRLPSTPLPRDSAPAVNWTLRVDTPNAERMIDSSRIAVLPQGNVVSVYQGARWADTATTLLRNRIMDAFRDNGRIAGLSSDETSLQADYSLAGDLRSFQSVYENGQPAVVIRFDARLVKNSGLRIVATRRFDVTQPVGGTTVPQVVAAFGQASDALASQLVNWMLQQPLDGHDVRTN</sequence>
<keyword evidence="1" id="KW-0732">Signal</keyword>
<protein>
    <recommendedName>
        <fullName evidence="2">ABC-type transport auxiliary lipoprotein component domain-containing protein</fullName>
    </recommendedName>
</protein>
<reference evidence="3 4" key="1">
    <citation type="journal article" date="2015" name="Antonie Van Leeuwenhoek">
        <title>A phylogenomic and molecular marker based taxonomic framework for the order Xanthomonadales: proposal to transfer the families Algiphilaceae and Solimonadaceae to the order Nevskiales ord. nov. and to create a new family within the order Xanthomonadales, the family Rhodanobacteraceae fam. nov., containing the genus Rhodanobacter and its closest relatives.</title>
        <authorList>
            <person name="Naushad S."/>
            <person name="Adeolu M."/>
            <person name="Wong S."/>
            <person name="Sohail M."/>
            <person name="Schellhorn H.E."/>
            <person name="Gupta R.S."/>
        </authorList>
    </citation>
    <scope>NUCLEOTIDE SEQUENCE [LARGE SCALE GENOMIC DNA]</scope>
    <source>
        <strain evidence="3 4">DSM 16301</strain>
    </source>
</reference>
<dbReference type="STRING" id="1440762.Y882_15255"/>
<dbReference type="Pfam" id="PF03886">
    <property type="entry name" value="ABC_trans_aux"/>
    <property type="match status" value="1"/>
</dbReference>
<dbReference type="AlphaFoldDB" id="A0A0G9GZ35"/>
<dbReference type="InterPro" id="IPR005586">
    <property type="entry name" value="ABC_trans_aux"/>
</dbReference>
<evidence type="ECO:0000313" key="4">
    <source>
        <dbReference type="Proteomes" id="UP000035481"/>
    </source>
</evidence>
<evidence type="ECO:0000256" key="1">
    <source>
        <dbReference type="SAM" id="SignalP"/>
    </source>
</evidence>
<dbReference type="RefSeq" id="WP_046972744.1">
    <property type="nucleotide sequence ID" value="NZ_JPLA01000043.1"/>
</dbReference>
<evidence type="ECO:0000313" key="3">
    <source>
        <dbReference type="EMBL" id="KLD62588.1"/>
    </source>
</evidence>
<accession>A0A0G9GZ35</accession>
<organism evidence="3 4">
    <name type="scientific">Dyella japonica DSM 16301</name>
    <dbReference type="NCBI Taxonomy" id="1440762"/>
    <lineage>
        <taxon>Bacteria</taxon>
        <taxon>Pseudomonadati</taxon>
        <taxon>Pseudomonadota</taxon>
        <taxon>Gammaproteobacteria</taxon>
        <taxon>Lysobacterales</taxon>
        <taxon>Rhodanobacteraceae</taxon>
        <taxon>Dyella</taxon>
    </lineage>
</organism>
<feature type="signal peptide" evidence="1">
    <location>
        <begin position="1"/>
        <end position="25"/>
    </location>
</feature>
<name>A0A0G9GZ35_9GAMM</name>
<dbReference type="PROSITE" id="PS51257">
    <property type="entry name" value="PROKAR_LIPOPROTEIN"/>
    <property type="match status" value="1"/>
</dbReference>
<gene>
    <name evidence="3" type="ORF">Y882_15255</name>
</gene>
<dbReference type="SUPFAM" id="SSF159594">
    <property type="entry name" value="XCC0632-like"/>
    <property type="match status" value="1"/>
</dbReference>
<dbReference type="PATRIC" id="fig|1440762.4.peg.2774"/>
<dbReference type="Proteomes" id="UP000035481">
    <property type="component" value="Unassembled WGS sequence"/>
</dbReference>
<feature type="chain" id="PRO_5002576862" description="ABC-type transport auxiliary lipoprotein component domain-containing protein" evidence="1">
    <location>
        <begin position="26"/>
        <end position="207"/>
    </location>
</feature>
<comment type="caution">
    <text evidence="3">The sequence shown here is derived from an EMBL/GenBank/DDBJ whole genome shotgun (WGS) entry which is preliminary data.</text>
</comment>